<reference evidence="2 3" key="3">
    <citation type="journal article" date="2008" name="FEMS Microbiol. Ecol.">
        <title>Identification and characterization of genes underlying chitinolysis in Collimonas fungivorans Ter331.</title>
        <authorList>
            <person name="Fritsche K."/>
            <person name="de Boer W."/>
            <person name="Gerards S."/>
            <person name="van den Berg M."/>
            <person name="van Veen J.A."/>
            <person name="Leveau J.H."/>
        </authorList>
    </citation>
    <scope>NUCLEOTIDE SEQUENCE [LARGE SCALE GENOMIC DNA]</scope>
    <source>
        <strain evidence="2 3">Ter331</strain>
    </source>
</reference>
<keyword evidence="1" id="KW-1133">Transmembrane helix</keyword>
<evidence type="ECO:0000313" key="2">
    <source>
        <dbReference type="EMBL" id="AEK61798.1"/>
    </source>
</evidence>
<dbReference type="HOGENOM" id="CLU_1044373_0_0_4"/>
<reference evidence="2 3" key="1">
    <citation type="journal article" date="2004" name="Environ. Microbiol.">
        <title>Phylogeny-function analysis of (meta)genomic libraries: screening for expression of ribosomal RNA genes by large-insert library fluorescent in situ hybridization (LIL-FISH).</title>
        <authorList>
            <person name="Leveau J.H."/>
            <person name="Gerards S."/>
            <person name="de Boer W."/>
            <person name="van Veen J.A."/>
        </authorList>
    </citation>
    <scope>NUCLEOTIDE SEQUENCE [LARGE SCALE GENOMIC DNA]</scope>
    <source>
        <strain evidence="2 3">Ter331</strain>
    </source>
</reference>
<reference evidence="2 3" key="4">
    <citation type="journal article" date="2010" name="Environ. Microbiol.">
        <title>The bacterial genus Collimonas: mycophagy, weathering and other adaptive solutions to life in oligotrophic soil environments.</title>
        <authorList>
            <person name="Leveau J.H."/>
            <person name="Uroz S."/>
            <person name="de Boer W."/>
        </authorList>
    </citation>
    <scope>NUCLEOTIDE SEQUENCE [LARGE SCALE GENOMIC DNA]</scope>
    <source>
        <strain evidence="2 3">Ter331</strain>
    </source>
</reference>
<dbReference type="GO" id="GO:0043190">
    <property type="term" value="C:ATP-binding cassette (ABC) transporter complex"/>
    <property type="evidence" value="ECO:0007669"/>
    <property type="project" value="InterPro"/>
</dbReference>
<dbReference type="KEGG" id="cfu:CFU_1967"/>
<name>G0A8T5_COLFT</name>
<feature type="transmembrane region" description="Helical" evidence="1">
    <location>
        <begin position="203"/>
        <end position="228"/>
    </location>
</feature>
<organism evidence="2 3">
    <name type="scientific">Collimonas fungivorans (strain Ter331)</name>
    <dbReference type="NCBI Taxonomy" id="1005048"/>
    <lineage>
        <taxon>Bacteria</taxon>
        <taxon>Pseudomonadati</taxon>
        <taxon>Pseudomonadota</taxon>
        <taxon>Betaproteobacteria</taxon>
        <taxon>Burkholderiales</taxon>
        <taxon>Oxalobacteraceae</taxon>
        <taxon>Collimonas</taxon>
    </lineage>
</organism>
<keyword evidence="1" id="KW-0472">Membrane</keyword>
<dbReference type="Pfam" id="PF02405">
    <property type="entry name" value="MlaE"/>
    <property type="match status" value="1"/>
</dbReference>
<evidence type="ECO:0000256" key="1">
    <source>
        <dbReference type="SAM" id="Phobius"/>
    </source>
</evidence>
<reference evidence="3" key="6">
    <citation type="submission" date="2011-05" db="EMBL/GenBank/DDBJ databases">
        <title>Complete sequence of Collimonas fungivorans Ter331.</title>
        <authorList>
            <person name="Leveau J.H."/>
        </authorList>
    </citation>
    <scope>NUCLEOTIDE SEQUENCE [LARGE SCALE GENOMIC DNA]</scope>
    <source>
        <strain evidence="3">Ter331</strain>
    </source>
</reference>
<sequence>MYPTPSRYIKPEQWAVTVLRTLDSWWRMLHLVGIALAMGVSPSTYHRANRSATYRYIYSGTWQILPWFTLLSTLLSLVLIRIVLVTALSYGLSRYALEMMVRVLVLELIPLSAALFVALRAGLAFKGAQLPATAAGQSATAPDIAQLQQDLVPRVIASAFSVMSLATVSGMIVLLLAYVNVYGVTPWGLLDYTRTVGRVFDPAVTLGFALKTLLFGLAVAIIPTAAILESARRHTTLSSTLQPGATRLLFVLVLIEVGALAVKYI</sequence>
<dbReference type="eggNOG" id="COG0767">
    <property type="taxonomic scope" value="Bacteria"/>
</dbReference>
<dbReference type="AlphaFoldDB" id="G0A8T5"/>
<keyword evidence="3" id="KW-1185">Reference proteome</keyword>
<feature type="transmembrane region" description="Helical" evidence="1">
    <location>
        <begin position="99"/>
        <end position="119"/>
    </location>
</feature>
<dbReference type="STRING" id="1005048.CFU_1967"/>
<dbReference type="InterPro" id="IPR030802">
    <property type="entry name" value="Permease_MalE"/>
</dbReference>
<feature type="transmembrane region" description="Helical" evidence="1">
    <location>
        <begin position="248"/>
        <end position="264"/>
    </location>
</feature>
<feature type="transmembrane region" description="Helical" evidence="1">
    <location>
        <begin position="155"/>
        <end position="183"/>
    </location>
</feature>
<keyword evidence="1" id="KW-0812">Transmembrane</keyword>
<gene>
    <name evidence="2" type="ordered locus">CFU_1967</name>
</gene>
<feature type="transmembrane region" description="Helical" evidence="1">
    <location>
        <begin position="64"/>
        <end position="87"/>
    </location>
</feature>
<protein>
    <submittedName>
        <fullName evidence="2">ABC-type transport system, permease component</fullName>
    </submittedName>
</protein>
<proteinExistence type="predicted"/>
<feature type="transmembrane region" description="Helical" evidence="1">
    <location>
        <begin position="24"/>
        <end position="43"/>
    </location>
</feature>
<reference evidence="2 3" key="2">
    <citation type="journal article" date="2006" name="J. Microbiol. Methods">
        <title>Genomic flank-sequencing of plasposon insertion sites for rapid identification of functional genes.</title>
        <authorList>
            <person name="Leveau J.H."/>
            <person name="Gerards S."/>
            <person name="Fritsche K."/>
            <person name="Zondag G."/>
            <person name="van Veen J.A."/>
        </authorList>
    </citation>
    <scope>NUCLEOTIDE SEQUENCE [LARGE SCALE GENOMIC DNA]</scope>
    <source>
        <strain evidence="2 3">Ter331</strain>
    </source>
</reference>
<accession>G0A8T5</accession>
<dbReference type="EMBL" id="CP002745">
    <property type="protein sequence ID" value="AEK61798.1"/>
    <property type="molecule type" value="Genomic_DNA"/>
</dbReference>
<reference evidence="2 3" key="5">
    <citation type="journal article" date="2011" name="ISME J.">
        <title>Dual transcriptional profiling of a bacterial/fungal confrontation: Collimonas fungivorans versus Aspergillus niger.</title>
        <authorList>
            <person name="Mela F."/>
            <person name="Fritsche K."/>
            <person name="de Boer W."/>
            <person name="van Veen J.A."/>
            <person name="de Graaff L.H."/>
            <person name="van den Berg M."/>
            <person name="Leveau J.H."/>
        </authorList>
    </citation>
    <scope>NUCLEOTIDE SEQUENCE [LARGE SCALE GENOMIC DNA]</scope>
    <source>
        <strain evidence="2 3">Ter331</strain>
    </source>
</reference>
<evidence type="ECO:0000313" key="3">
    <source>
        <dbReference type="Proteomes" id="UP000008392"/>
    </source>
</evidence>
<dbReference type="Proteomes" id="UP000008392">
    <property type="component" value="Chromosome"/>
</dbReference>